<dbReference type="OrthoDB" id="5567366at2"/>
<proteinExistence type="predicted"/>
<dbReference type="InterPro" id="IPR013024">
    <property type="entry name" value="GGCT-like"/>
</dbReference>
<dbReference type="CDD" id="cd06661">
    <property type="entry name" value="GGCT_like"/>
    <property type="match status" value="1"/>
</dbReference>
<dbReference type="RefSeq" id="WP_065272773.1">
    <property type="nucleotide sequence ID" value="NZ_CP015124.1"/>
</dbReference>
<accession>A0A1B0ZVG2</accession>
<gene>
    <name evidence="1" type="ORF">JL2886_03165</name>
</gene>
<evidence type="ECO:0000313" key="2">
    <source>
        <dbReference type="Proteomes" id="UP000092565"/>
    </source>
</evidence>
<dbReference type="Proteomes" id="UP000092565">
    <property type="component" value="Chromosome"/>
</dbReference>
<name>A0A1B0ZVG2_9RHOB</name>
<dbReference type="Gene3D" id="3.10.490.10">
    <property type="entry name" value="Gamma-glutamyl cyclotransferase-like"/>
    <property type="match status" value="1"/>
</dbReference>
<protein>
    <recommendedName>
        <fullName evidence="3">Gamma-glutamylcyclotransferase</fullName>
    </recommendedName>
</protein>
<dbReference type="InterPro" id="IPR036568">
    <property type="entry name" value="GGCT-like_sf"/>
</dbReference>
<keyword evidence="2" id="KW-1185">Reference proteome</keyword>
<dbReference type="EMBL" id="CP015124">
    <property type="protein sequence ID" value="ANP38051.1"/>
    <property type="molecule type" value="Genomic_DNA"/>
</dbReference>
<organism evidence="1 2">
    <name type="scientific">Phaeobacter gallaeciensis</name>
    <dbReference type="NCBI Taxonomy" id="60890"/>
    <lineage>
        <taxon>Bacteria</taxon>
        <taxon>Pseudomonadati</taxon>
        <taxon>Pseudomonadota</taxon>
        <taxon>Alphaproteobacteria</taxon>
        <taxon>Rhodobacterales</taxon>
        <taxon>Roseobacteraceae</taxon>
        <taxon>Phaeobacter</taxon>
    </lineage>
</organism>
<dbReference type="PATRIC" id="fig|60890.4.peg.3089"/>
<reference evidence="1 2" key="1">
    <citation type="submission" date="2016-04" db="EMBL/GenBank/DDBJ databases">
        <authorList>
            <person name="Evans L.H."/>
            <person name="Alamgir A."/>
            <person name="Owens N."/>
            <person name="Weber N.D."/>
            <person name="Virtaneva K."/>
            <person name="Barbian K."/>
            <person name="Babar A."/>
            <person name="Rosenke K."/>
        </authorList>
    </citation>
    <scope>NUCLEOTIDE SEQUENCE [LARGE SCALE GENOMIC DNA]</scope>
    <source>
        <strain evidence="1 2">JL2886</strain>
    </source>
</reference>
<evidence type="ECO:0000313" key="1">
    <source>
        <dbReference type="EMBL" id="ANP38051.1"/>
    </source>
</evidence>
<sequence>MTQTAPYFFGYGSLVNTATHDYSDPRPARLSGWRRTWAHTDLRDVAFLTAKPAPGDTIDGLIAAVPGADWAALDEREYAYDRVLASQAVGHDLPGAPEISVYAVPAERQAPGSNRHPILLSYLDVVLQGYMQVFGREGVIDFVATTDGWDAPILDDRDAPRYPRHQPTTAQERSLFDDLIASTGARRLRPAS</sequence>
<evidence type="ECO:0008006" key="3">
    <source>
        <dbReference type="Google" id="ProtNLM"/>
    </source>
</evidence>
<dbReference type="AlphaFoldDB" id="A0A1B0ZVG2"/>
<dbReference type="SUPFAM" id="SSF110857">
    <property type="entry name" value="Gamma-glutamyl cyclotransferase-like"/>
    <property type="match status" value="1"/>
</dbReference>